<protein>
    <submittedName>
        <fullName evidence="3 5">Uncharacterized protein</fullName>
    </submittedName>
</protein>
<keyword evidence="2" id="KW-0472">Membrane</keyword>
<organism evidence="3">
    <name type="scientific">Strongyloides ratti</name>
    <name type="common">Parasitic roundworm</name>
    <dbReference type="NCBI Taxonomy" id="34506"/>
    <lineage>
        <taxon>Eukaryota</taxon>
        <taxon>Metazoa</taxon>
        <taxon>Ecdysozoa</taxon>
        <taxon>Nematoda</taxon>
        <taxon>Chromadorea</taxon>
        <taxon>Rhabditida</taxon>
        <taxon>Tylenchina</taxon>
        <taxon>Panagrolaimomorpha</taxon>
        <taxon>Strongyloidoidea</taxon>
        <taxon>Strongyloididae</taxon>
        <taxon>Strongyloides</taxon>
    </lineage>
</organism>
<reference evidence="3 4" key="1">
    <citation type="submission" date="2014-09" db="EMBL/GenBank/DDBJ databases">
        <authorList>
            <person name="Martin A.A."/>
        </authorList>
    </citation>
    <scope>NUCLEOTIDE SEQUENCE</scope>
    <source>
        <strain evidence="4">ED321</strain>
        <strain evidence="3">ED321 Heterogonic</strain>
    </source>
</reference>
<evidence type="ECO:0000313" key="3">
    <source>
        <dbReference type="EMBL" id="CEF65754.1"/>
    </source>
</evidence>
<dbReference type="EMBL" id="LN609529">
    <property type="protein sequence ID" value="CEF65754.1"/>
    <property type="molecule type" value="Genomic_DNA"/>
</dbReference>
<keyword evidence="4" id="KW-1185">Reference proteome</keyword>
<feature type="transmembrane region" description="Helical" evidence="2">
    <location>
        <begin position="65"/>
        <end position="85"/>
    </location>
</feature>
<gene>
    <name evidence="3 5 6" type="ORF">SRAE_2000043000</name>
</gene>
<dbReference type="WormBase" id="SRAE_2000043000">
    <property type="protein sequence ID" value="SRP04909"/>
    <property type="gene ID" value="WBGene00260624"/>
</dbReference>
<feature type="compositionally biased region" description="Polar residues" evidence="1">
    <location>
        <begin position="37"/>
        <end position="51"/>
    </location>
</feature>
<evidence type="ECO:0000313" key="4">
    <source>
        <dbReference type="Proteomes" id="UP000035682"/>
    </source>
</evidence>
<sequence length="325" mass="38056">MIENSSNVEKNNQYNNKTYKILTYPFYETTDVKKPPESQTTSEGIINSTTQDPTNYQKNSSIVTYYYIIFLFILVILFIIFCYCLHKLCRSKQHCSQESVSIEFKQQKDLRNGKMKKKHVYNPYDHMNTCEKEQAKVMRDIKFNVNKINQARKKVNITTVMDNNQPQIEIDKIANLEEKSFDNPFKINSIVKKKSYPIQSFKIKDETSNEPPHKDSKKVAQIDEPQLVNDVYLPTRNISIKKKVQVNNDKPKIIKKPRIIEKHCNSKELKDTKLKTKTECTCYDNHENKKTVTFTTIGGEEKWKTMNANDTISNFSFQISSRNSN</sequence>
<keyword evidence="2" id="KW-0812">Transmembrane</keyword>
<dbReference type="GeneID" id="36378118"/>
<feature type="region of interest" description="Disordered" evidence="1">
    <location>
        <begin position="32"/>
        <end position="51"/>
    </location>
</feature>
<keyword evidence="2" id="KW-1133">Transmembrane helix</keyword>
<evidence type="ECO:0000256" key="1">
    <source>
        <dbReference type="SAM" id="MobiDB-lite"/>
    </source>
</evidence>
<name>A0A090MXN7_STRRB</name>
<proteinExistence type="predicted"/>
<evidence type="ECO:0000313" key="6">
    <source>
        <dbReference type="WormBase" id="SRAE_2000043000"/>
    </source>
</evidence>
<dbReference type="AlphaFoldDB" id="A0A090MXN7"/>
<dbReference type="Proteomes" id="UP000035682">
    <property type="component" value="Unplaced"/>
</dbReference>
<accession>A0A090MXN7</accession>
<dbReference type="WBParaSite" id="SRAE_2000043000.1">
    <property type="protein sequence ID" value="SRAE_2000043000.1"/>
    <property type="gene ID" value="WBGene00260624"/>
</dbReference>
<evidence type="ECO:0000256" key="2">
    <source>
        <dbReference type="SAM" id="Phobius"/>
    </source>
</evidence>
<evidence type="ECO:0000313" key="5">
    <source>
        <dbReference type="WBParaSite" id="SRAE_2000043000.1"/>
    </source>
</evidence>
<reference evidence="5" key="2">
    <citation type="submission" date="2020-12" db="UniProtKB">
        <authorList>
            <consortium name="WormBaseParasite"/>
        </authorList>
    </citation>
    <scope>IDENTIFICATION</scope>
</reference>
<dbReference type="RefSeq" id="XP_024504954.1">
    <property type="nucleotide sequence ID" value="XM_024651259.1"/>
</dbReference>
<dbReference type="CTD" id="36378118"/>